<evidence type="ECO:0000259" key="1">
    <source>
        <dbReference type="PROSITE" id="PS50097"/>
    </source>
</evidence>
<dbReference type="InterPro" id="IPR011333">
    <property type="entry name" value="SKP1/BTB/POZ_sf"/>
</dbReference>
<dbReference type="AlphaFoldDB" id="A0A6A5GJG7"/>
<protein>
    <recommendedName>
        <fullName evidence="1">BTB domain-containing protein</fullName>
    </recommendedName>
</protein>
<dbReference type="KEGG" id="crq:GCK72_021205"/>
<comment type="caution">
    <text evidence="2">The sequence shown here is derived from an EMBL/GenBank/DDBJ whole genome shotgun (WGS) entry which is preliminary data.</text>
</comment>
<dbReference type="PANTHER" id="PTHR22744">
    <property type="entry name" value="HELIX LOOP HELIX PROTEIN 21-RELATED"/>
    <property type="match status" value="1"/>
</dbReference>
<sequence>MQEIPIKDVTYEDFATFLSLVQDKPIKLNDDRKNLENLLQLSDRFLMPAVKRHVEPFIALTNISKEEKMRLADKYDLELTMSTMSIYESTFAQSDKTDAILIVGYVDCTPKQKQPRLNDSSSAAPVKKMYVNKALLSCHSDYFDALFNSNFIQKSMQEIDIEDVKFEDFATLLKHNVEKLLELADRFMLPAAKRHLELFMLSTEIAAIRKLKMAARHDLDTLLIHSLKLFKTKEEFNPMNQFSEFSDKIKARILDRQIELSNVTVMFAPHRRYVQLKN</sequence>
<dbReference type="CTD" id="9812652"/>
<dbReference type="PROSITE" id="PS50097">
    <property type="entry name" value="BTB"/>
    <property type="match status" value="1"/>
</dbReference>
<dbReference type="GeneID" id="9812652"/>
<reference evidence="2 3" key="1">
    <citation type="submission" date="2019-12" db="EMBL/GenBank/DDBJ databases">
        <title>Chromosome-level assembly of the Caenorhabditis remanei genome.</title>
        <authorList>
            <person name="Teterina A.A."/>
            <person name="Willis J.H."/>
            <person name="Phillips P.C."/>
        </authorList>
    </citation>
    <scope>NUCLEOTIDE SEQUENCE [LARGE SCALE GENOMIC DNA]</scope>
    <source>
        <strain evidence="2 3">PX506</strain>
        <tissue evidence="2">Whole organism</tissue>
    </source>
</reference>
<dbReference type="SUPFAM" id="SSF54695">
    <property type="entry name" value="POZ domain"/>
    <property type="match status" value="1"/>
</dbReference>
<dbReference type="PANTHER" id="PTHR22744:SF14">
    <property type="entry name" value="BTB DOMAIN-CONTAINING PROTEIN-RELATED"/>
    <property type="match status" value="1"/>
</dbReference>
<dbReference type="InterPro" id="IPR000210">
    <property type="entry name" value="BTB/POZ_dom"/>
</dbReference>
<dbReference type="Proteomes" id="UP000483820">
    <property type="component" value="Chromosome V"/>
</dbReference>
<evidence type="ECO:0000313" key="2">
    <source>
        <dbReference type="EMBL" id="KAF1754642.1"/>
    </source>
</evidence>
<dbReference type="SMART" id="SM00225">
    <property type="entry name" value="BTB"/>
    <property type="match status" value="1"/>
</dbReference>
<dbReference type="RefSeq" id="XP_003094291.2">
    <property type="nucleotide sequence ID" value="XM_003094243.2"/>
</dbReference>
<proteinExistence type="predicted"/>
<dbReference type="CDD" id="cd18186">
    <property type="entry name" value="BTB_POZ_ZBTB_KLHL-like"/>
    <property type="match status" value="1"/>
</dbReference>
<organism evidence="2 3">
    <name type="scientific">Caenorhabditis remanei</name>
    <name type="common">Caenorhabditis vulgaris</name>
    <dbReference type="NCBI Taxonomy" id="31234"/>
    <lineage>
        <taxon>Eukaryota</taxon>
        <taxon>Metazoa</taxon>
        <taxon>Ecdysozoa</taxon>
        <taxon>Nematoda</taxon>
        <taxon>Chromadorea</taxon>
        <taxon>Rhabditida</taxon>
        <taxon>Rhabditina</taxon>
        <taxon>Rhabditomorpha</taxon>
        <taxon>Rhabditoidea</taxon>
        <taxon>Rhabditidae</taxon>
        <taxon>Peloderinae</taxon>
        <taxon>Caenorhabditis</taxon>
    </lineage>
</organism>
<dbReference type="EMBL" id="WUAV01000005">
    <property type="protein sequence ID" value="KAF1754642.1"/>
    <property type="molecule type" value="Genomic_DNA"/>
</dbReference>
<dbReference type="Gene3D" id="3.30.710.10">
    <property type="entry name" value="Potassium Channel Kv1.1, Chain A"/>
    <property type="match status" value="2"/>
</dbReference>
<dbReference type="Pfam" id="PF00651">
    <property type="entry name" value="BTB"/>
    <property type="match status" value="2"/>
</dbReference>
<gene>
    <name evidence="2" type="ORF">GCK72_021205</name>
</gene>
<name>A0A6A5GJG7_CAERE</name>
<accession>A0A6A5GJG7</accession>
<evidence type="ECO:0000313" key="3">
    <source>
        <dbReference type="Proteomes" id="UP000483820"/>
    </source>
</evidence>
<feature type="domain" description="BTB" evidence="1">
    <location>
        <begin position="97"/>
        <end position="185"/>
    </location>
</feature>